<gene>
    <name evidence="1" type="ORF">KAM644c_38070</name>
</gene>
<dbReference type="Proteomes" id="UP001058353">
    <property type="component" value="Chromosome"/>
</dbReference>
<proteinExistence type="predicted"/>
<accession>A0AAN1Y743</accession>
<protein>
    <submittedName>
        <fullName evidence="1">Uncharacterized protein</fullName>
    </submittedName>
</protein>
<reference evidence="1" key="1">
    <citation type="submission" date="2022-07" db="EMBL/GenBank/DDBJ databases">
        <title>Complete genome sequence of carbapenem-resistant Klebsiella spp. in Japan.</title>
        <authorList>
            <person name="Maehana S."/>
            <person name="Suzuki M."/>
            <person name="Kitasato H."/>
        </authorList>
    </citation>
    <scope>NUCLEOTIDE SEQUENCE</scope>
    <source>
        <strain evidence="1">KAM644</strain>
    </source>
</reference>
<name>A0AAN1Y743_9ENTR</name>
<sequence>MAGFKAVQRAEQYRAGNKQPGIALLQKGSEIVHIGILAKSGSMLLPPVVKYYPPVEKEADKRDHAMLAGVAGVEGRAMTAE</sequence>
<organism evidence="1 2">
    <name type="scientific">Klebsiella quasipneumoniae subsp. quasipneumoniae</name>
    <dbReference type="NCBI Taxonomy" id="1667327"/>
    <lineage>
        <taxon>Bacteria</taxon>
        <taxon>Pseudomonadati</taxon>
        <taxon>Pseudomonadota</taxon>
        <taxon>Gammaproteobacteria</taxon>
        <taxon>Enterobacterales</taxon>
        <taxon>Enterobacteriaceae</taxon>
        <taxon>Klebsiella/Raoultella group</taxon>
        <taxon>Klebsiella</taxon>
        <taxon>Klebsiella pneumoniae complex</taxon>
    </lineage>
</organism>
<dbReference type="EMBL" id="AP026407">
    <property type="protein sequence ID" value="BDO14741.1"/>
    <property type="molecule type" value="Genomic_DNA"/>
</dbReference>
<evidence type="ECO:0000313" key="2">
    <source>
        <dbReference type="Proteomes" id="UP001058353"/>
    </source>
</evidence>
<dbReference type="AlphaFoldDB" id="A0AAN1Y743"/>
<evidence type="ECO:0000313" key="1">
    <source>
        <dbReference type="EMBL" id="BDO14741.1"/>
    </source>
</evidence>